<evidence type="ECO:0008006" key="4">
    <source>
        <dbReference type="Google" id="ProtNLM"/>
    </source>
</evidence>
<evidence type="ECO:0000256" key="1">
    <source>
        <dbReference type="SAM" id="SignalP"/>
    </source>
</evidence>
<evidence type="ECO:0000313" key="3">
    <source>
        <dbReference type="Proteomes" id="UP000199202"/>
    </source>
</evidence>
<name>A0A1G8BN13_9ACTN</name>
<protein>
    <recommendedName>
        <fullName evidence="4">Secreted protein</fullName>
    </recommendedName>
</protein>
<feature type="signal peptide" evidence="1">
    <location>
        <begin position="1"/>
        <end position="25"/>
    </location>
</feature>
<dbReference type="RefSeq" id="WP_143043569.1">
    <property type="nucleotide sequence ID" value="NZ_FNDJ01000002.1"/>
</dbReference>
<proteinExistence type="predicted"/>
<keyword evidence="1" id="KW-0732">Signal</keyword>
<gene>
    <name evidence="2" type="ORF">SAMN05421869_10276</name>
</gene>
<accession>A0A1G8BN13</accession>
<sequence length="92" mass="9928">MYRRAVTAATTTAAALLLAAGPAVADDDFAGPHRTSCGHHEPRLLDVIVPLFAEARRASCALADTDEPAWANQWDEPESGWAPAPWVSFPDW</sequence>
<keyword evidence="3" id="KW-1185">Reference proteome</keyword>
<organism evidence="2 3">
    <name type="scientific">Nonomuraea jiangxiensis</name>
    <dbReference type="NCBI Taxonomy" id="633440"/>
    <lineage>
        <taxon>Bacteria</taxon>
        <taxon>Bacillati</taxon>
        <taxon>Actinomycetota</taxon>
        <taxon>Actinomycetes</taxon>
        <taxon>Streptosporangiales</taxon>
        <taxon>Streptosporangiaceae</taxon>
        <taxon>Nonomuraea</taxon>
    </lineage>
</organism>
<evidence type="ECO:0000313" key="2">
    <source>
        <dbReference type="EMBL" id="SDH34617.1"/>
    </source>
</evidence>
<dbReference type="AlphaFoldDB" id="A0A1G8BN13"/>
<feature type="chain" id="PRO_5011620765" description="Secreted protein" evidence="1">
    <location>
        <begin position="26"/>
        <end position="92"/>
    </location>
</feature>
<dbReference type="Proteomes" id="UP000199202">
    <property type="component" value="Unassembled WGS sequence"/>
</dbReference>
<dbReference type="EMBL" id="FNDJ01000002">
    <property type="protein sequence ID" value="SDH34617.1"/>
    <property type="molecule type" value="Genomic_DNA"/>
</dbReference>
<reference evidence="2 3" key="1">
    <citation type="submission" date="2016-10" db="EMBL/GenBank/DDBJ databases">
        <authorList>
            <person name="de Groot N.N."/>
        </authorList>
    </citation>
    <scope>NUCLEOTIDE SEQUENCE [LARGE SCALE GENOMIC DNA]</scope>
    <source>
        <strain evidence="2 3">CGMCC 4.6533</strain>
    </source>
</reference>